<sequence length="199" mass="20825">MIRRSGFTLVEVVVASAVFLIIVAAFGGAVIYSQGGMTRAGERGRASFLALEGIEATRAIRDASFAALTDGQHGLAVSGGRWSFSDTSDVTGIFTRQIGITSLDANRKRVAATVSWTQPQQRQGSVELVSVLANWTTLTGGSGGTCASICQGMGYLNGTCRQNPSSCVQNGETHESSGDQFCKGSGRIQSTNNTCCCQP</sequence>
<dbReference type="AlphaFoldDB" id="A0A1G2BV78"/>
<proteinExistence type="predicted"/>
<dbReference type="Proteomes" id="UP000177349">
    <property type="component" value="Unassembled WGS sequence"/>
</dbReference>
<evidence type="ECO:0000313" key="2">
    <source>
        <dbReference type="EMBL" id="OGY92190.1"/>
    </source>
</evidence>
<keyword evidence="1" id="KW-0812">Transmembrane</keyword>
<protein>
    <submittedName>
        <fullName evidence="2">Uncharacterized protein</fullName>
    </submittedName>
</protein>
<gene>
    <name evidence="2" type="ORF">A3B31_00700</name>
</gene>
<dbReference type="InterPro" id="IPR012902">
    <property type="entry name" value="N_methyl_site"/>
</dbReference>
<reference evidence="2 3" key="1">
    <citation type="journal article" date="2016" name="Nat. Commun.">
        <title>Thousands of microbial genomes shed light on interconnected biogeochemical processes in an aquifer system.</title>
        <authorList>
            <person name="Anantharaman K."/>
            <person name="Brown C.T."/>
            <person name="Hug L.A."/>
            <person name="Sharon I."/>
            <person name="Castelle C.J."/>
            <person name="Probst A.J."/>
            <person name="Thomas B.C."/>
            <person name="Singh A."/>
            <person name="Wilkins M.J."/>
            <person name="Karaoz U."/>
            <person name="Brodie E.L."/>
            <person name="Williams K.H."/>
            <person name="Hubbard S.S."/>
            <person name="Banfield J.F."/>
        </authorList>
    </citation>
    <scope>NUCLEOTIDE SEQUENCE [LARGE SCALE GENOMIC DNA]</scope>
</reference>
<organism evidence="2 3">
    <name type="scientific">Candidatus Komeilibacteria bacterium RIFCSPLOWO2_01_FULL_53_11</name>
    <dbReference type="NCBI Taxonomy" id="1798552"/>
    <lineage>
        <taxon>Bacteria</taxon>
        <taxon>Candidatus Komeiliibacteriota</taxon>
    </lineage>
</organism>
<dbReference type="NCBIfam" id="TIGR02532">
    <property type="entry name" value="IV_pilin_GFxxxE"/>
    <property type="match status" value="1"/>
</dbReference>
<accession>A0A1G2BV78</accession>
<keyword evidence="1" id="KW-0472">Membrane</keyword>
<dbReference type="PROSITE" id="PS00409">
    <property type="entry name" value="PROKAR_NTER_METHYL"/>
    <property type="match status" value="1"/>
</dbReference>
<dbReference type="EMBL" id="MHKN01000022">
    <property type="protein sequence ID" value="OGY92190.1"/>
    <property type="molecule type" value="Genomic_DNA"/>
</dbReference>
<evidence type="ECO:0000256" key="1">
    <source>
        <dbReference type="SAM" id="Phobius"/>
    </source>
</evidence>
<keyword evidence="1" id="KW-1133">Transmembrane helix</keyword>
<dbReference type="Pfam" id="PF07963">
    <property type="entry name" value="N_methyl"/>
    <property type="match status" value="1"/>
</dbReference>
<name>A0A1G2BV78_9BACT</name>
<feature type="transmembrane region" description="Helical" evidence="1">
    <location>
        <begin position="12"/>
        <end position="33"/>
    </location>
</feature>
<evidence type="ECO:0000313" key="3">
    <source>
        <dbReference type="Proteomes" id="UP000177349"/>
    </source>
</evidence>
<comment type="caution">
    <text evidence="2">The sequence shown here is derived from an EMBL/GenBank/DDBJ whole genome shotgun (WGS) entry which is preliminary data.</text>
</comment>